<evidence type="ECO:0000259" key="6">
    <source>
        <dbReference type="PROSITE" id="PS50234"/>
    </source>
</evidence>
<keyword evidence="8" id="KW-1185">Reference proteome</keyword>
<keyword evidence="3 5" id="KW-1133">Transmembrane helix</keyword>
<dbReference type="KEGG" id="cts:Ctha_0469"/>
<dbReference type="InterPro" id="IPR050768">
    <property type="entry name" value="UPF0353/GerABKA_families"/>
</dbReference>
<evidence type="ECO:0000256" key="5">
    <source>
        <dbReference type="SAM" id="Phobius"/>
    </source>
</evidence>
<evidence type="ECO:0000256" key="2">
    <source>
        <dbReference type="ARBA" id="ARBA00022692"/>
    </source>
</evidence>
<accession>B3QUN4</accession>
<sequence>MFDIFSLPNFSFQNPEFLFLFLLIPLLSGIYFYYERTGRKASLLFPDIRHPKKSTKQQIYKFRHIVFALRMLALAFLILSFARPRLENQREKVFSEGIDIVLAIDLSGSMLAEDFEPKNRIEAAKSVATDFIHQRLSDRIGLVVFSGKSFTQCPLTLDYRLLTNFISELKAGTIEEDGTAIGTAIATATNRLRESTAKSKVIILLTDGQNNAGEIEPVTAAELAAALGIKIYTVGAGTRGYARYPIPDPLFGKRYVQMKVDVDDSTLTRIARISGGRYFRATDLESLKKTYHEIDELEKTKVEVERYTEYREEFAMFLTPALILLALEFLLANTRFRKVP</sequence>
<dbReference type="SUPFAM" id="SSF53300">
    <property type="entry name" value="vWA-like"/>
    <property type="match status" value="1"/>
</dbReference>
<evidence type="ECO:0000256" key="1">
    <source>
        <dbReference type="ARBA" id="ARBA00022475"/>
    </source>
</evidence>
<dbReference type="PANTHER" id="PTHR22550:SF5">
    <property type="entry name" value="LEUCINE ZIPPER PROTEIN 4"/>
    <property type="match status" value="1"/>
</dbReference>
<dbReference type="InterPro" id="IPR024163">
    <property type="entry name" value="Aerotolerance_reg_N"/>
</dbReference>
<proteinExistence type="predicted"/>
<dbReference type="AlphaFoldDB" id="B3QUN4"/>
<keyword evidence="1" id="KW-1003">Cell membrane</keyword>
<dbReference type="STRING" id="517418.Ctha_0469"/>
<keyword evidence="4 5" id="KW-0472">Membrane</keyword>
<feature type="domain" description="VWFA" evidence="6">
    <location>
        <begin position="99"/>
        <end position="294"/>
    </location>
</feature>
<dbReference type="eggNOG" id="COG2304">
    <property type="taxonomic scope" value="Bacteria"/>
</dbReference>
<dbReference type="Gene3D" id="3.40.50.410">
    <property type="entry name" value="von Willebrand factor, type A domain"/>
    <property type="match status" value="1"/>
</dbReference>
<dbReference type="PROSITE" id="PS50234">
    <property type="entry name" value="VWFA"/>
    <property type="match status" value="1"/>
</dbReference>
<dbReference type="PRINTS" id="PR00453">
    <property type="entry name" value="VWFADOMAIN"/>
</dbReference>
<protein>
    <submittedName>
        <fullName evidence="7">von Willebrand factor type A</fullName>
    </submittedName>
</protein>
<evidence type="ECO:0000313" key="8">
    <source>
        <dbReference type="Proteomes" id="UP000001208"/>
    </source>
</evidence>
<dbReference type="InterPro" id="IPR002035">
    <property type="entry name" value="VWF_A"/>
</dbReference>
<evidence type="ECO:0000256" key="4">
    <source>
        <dbReference type="ARBA" id="ARBA00023136"/>
    </source>
</evidence>
<keyword evidence="2 5" id="KW-0812">Transmembrane</keyword>
<dbReference type="HOGENOM" id="CLU_024570_0_0_10"/>
<dbReference type="CDD" id="cd01467">
    <property type="entry name" value="vWA_BatA_type"/>
    <property type="match status" value="1"/>
</dbReference>
<dbReference type="PANTHER" id="PTHR22550">
    <property type="entry name" value="SPORE GERMINATION PROTEIN"/>
    <property type="match status" value="1"/>
</dbReference>
<evidence type="ECO:0000256" key="3">
    <source>
        <dbReference type="ARBA" id="ARBA00022989"/>
    </source>
</evidence>
<dbReference type="EMBL" id="CP001100">
    <property type="protein sequence ID" value="ACF12940.1"/>
    <property type="molecule type" value="Genomic_DNA"/>
</dbReference>
<feature type="transmembrane region" description="Helical" evidence="5">
    <location>
        <begin position="17"/>
        <end position="34"/>
    </location>
</feature>
<dbReference type="SMART" id="SM00327">
    <property type="entry name" value="VWA"/>
    <property type="match status" value="1"/>
</dbReference>
<evidence type="ECO:0000313" key="7">
    <source>
        <dbReference type="EMBL" id="ACF12940.1"/>
    </source>
</evidence>
<dbReference type="InterPro" id="IPR033881">
    <property type="entry name" value="vWA_BatA_type"/>
</dbReference>
<dbReference type="Pfam" id="PF07584">
    <property type="entry name" value="BatA"/>
    <property type="match status" value="1"/>
</dbReference>
<feature type="transmembrane region" description="Helical" evidence="5">
    <location>
        <begin position="62"/>
        <end position="82"/>
    </location>
</feature>
<dbReference type="InterPro" id="IPR036465">
    <property type="entry name" value="vWFA_dom_sf"/>
</dbReference>
<dbReference type="Pfam" id="PF00092">
    <property type="entry name" value="VWA"/>
    <property type="match status" value="1"/>
</dbReference>
<dbReference type="Proteomes" id="UP000001208">
    <property type="component" value="Chromosome"/>
</dbReference>
<dbReference type="OrthoDB" id="6206554at2"/>
<reference evidence="7 8" key="1">
    <citation type="submission" date="2008-06" db="EMBL/GenBank/DDBJ databases">
        <title>Complete sequence of Chloroherpeton thalassium ATCC 35110.</title>
        <authorList>
            <consortium name="US DOE Joint Genome Institute"/>
            <person name="Lucas S."/>
            <person name="Copeland A."/>
            <person name="Lapidus A."/>
            <person name="Glavina del Rio T."/>
            <person name="Dalin E."/>
            <person name="Tice H."/>
            <person name="Bruce D."/>
            <person name="Goodwin L."/>
            <person name="Pitluck S."/>
            <person name="Schmutz J."/>
            <person name="Larimer F."/>
            <person name="Land M."/>
            <person name="Hauser L."/>
            <person name="Kyrpides N."/>
            <person name="Mikhailova N."/>
            <person name="Liu Z."/>
            <person name="Li T."/>
            <person name="Zhao F."/>
            <person name="Overmann J."/>
            <person name="Bryant D.A."/>
            <person name="Richardson P."/>
        </authorList>
    </citation>
    <scope>NUCLEOTIDE SEQUENCE [LARGE SCALE GENOMIC DNA]</scope>
    <source>
        <strain evidence="8">ATCC 35110 / GB-78</strain>
    </source>
</reference>
<gene>
    <name evidence="7" type="ordered locus">Ctha_0469</name>
</gene>
<name>B3QUN4_CHLT3</name>
<dbReference type="RefSeq" id="WP_012499024.1">
    <property type="nucleotide sequence ID" value="NC_011026.1"/>
</dbReference>
<organism evidence="7 8">
    <name type="scientific">Chloroherpeton thalassium (strain ATCC 35110 / GB-78)</name>
    <dbReference type="NCBI Taxonomy" id="517418"/>
    <lineage>
        <taxon>Bacteria</taxon>
        <taxon>Pseudomonadati</taxon>
        <taxon>Chlorobiota</taxon>
        <taxon>Chlorobiia</taxon>
        <taxon>Chlorobiales</taxon>
        <taxon>Chloroherpetonaceae</taxon>
        <taxon>Chloroherpeton</taxon>
    </lineage>
</organism>